<reference evidence="2 4" key="1">
    <citation type="journal article" date="2020" name="Stud. Mycol.">
        <title>101 Dothideomycetes genomes: a test case for predicting lifestyles and emergence of pathogens.</title>
        <authorList>
            <person name="Haridas S."/>
            <person name="Albert R."/>
            <person name="Binder M."/>
            <person name="Bloem J."/>
            <person name="Labutti K."/>
            <person name="Salamov A."/>
            <person name="Andreopoulos B."/>
            <person name="Baker S."/>
            <person name="Barry K."/>
            <person name="Bills G."/>
            <person name="Bluhm B."/>
            <person name="Cannon C."/>
            <person name="Castanera R."/>
            <person name="Culley D."/>
            <person name="Daum C."/>
            <person name="Ezra D."/>
            <person name="Gonzalez J."/>
            <person name="Henrissat B."/>
            <person name="Kuo A."/>
            <person name="Liang C."/>
            <person name="Lipzen A."/>
            <person name="Lutzoni F."/>
            <person name="Magnuson J."/>
            <person name="Mondo S."/>
            <person name="Nolan M."/>
            <person name="Ohm R."/>
            <person name="Pangilinan J."/>
            <person name="Park H.-J."/>
            <person name="Ramirez L."/>
            <person name="Alfaro M."/>
            <person name="Sun H."/>
            <person name="Tritt A."/>
            <person name="Yoshinaga Y."/>
            <person name="Zwiers L.-H."/>
            <person name="Turgeon B."/>
            <person name="Goodwin S."/>
            <person name="Spatafora J."/>
            <person name="Crous P."/>
            <person name="Grigoriev I."/>
        </authorList>
    </citation>
    <scope>NUCLEOTIDE SEQUENCE</scope>
    <source>
        <strain evidence="2 4">CBS 304.34</strain>
    </source>
</reference>
<evidence type="ECO:0000256" key="1">
    <source>
        <dbReference type="SAM" id="MobiDB-lite"/>
    </source>
</evidence>
<dbReference type="EMBL" id="MU003708">
    <property type="protein sequence ID" value="KAF2805965.1"/>
    <property type="molecule type" value="Genomic_DNA"/>
</dbReference>
<reference evidence="4" key="3">
    <citation type="submission" date="2025-04" db="UniProtKB">
        <authorList>
            <consortium name="RefSeq"/>
        </authorList>
    </citation>
    <scope>IDENTIFICATION</scope>
    <source>
        <strain evidence="4">CBS 304.34</strain>
    </source>
</reference>
<evidence type="ECO:0000313" key="4">
    <source>
        <dbReference type="RefSeq" id="XP_033572929.1"/>
    </source>
</evidence>
<proteinExistence type="predicted"/>
<evidence type="ECO:0000313" key="3">
    <source>
        <dbReference type="Proteomes" id="UP000504636"/>
    </source>
</evidence>
<name>A0A6A6YCZ6_9PEZI</name>
<evidence type="ECO:0000313" key="2">
    <source>
        <dbReference type="EMBL" id="KAF2805965.1"/>
    </source>
</evidence>
<sequence length="191" mass="20494">MSSGNGSSFAVMMMLKSRRRMSMPSAHPAARTAQVVSGSGSRAAFGGQSGLKRVRNPSSASQDGAAGVESVRGYEGWRVFALVTNGGLVTVLEWGSRNGKRMLVEKIWHHFAIIDKLAREARRSGPIPGASRGVERSFDGRSDKAEFAMRRAANSKGYQQKARLDALIGRLDAAAKRDGSGREEERADGAL</sequence>
<dbReference type="RefSeq" id="XP_033572929.1">
    <property type="nucleotide sequence ID" value="XM_033726670.1"/>
</dbReference>
<dbReference type="AlphaFoldDB" id="A0A6A6YCZ6"/>
<protein>
    <submittedName>
        <fullName evidence="2 4">Uncharacterized protein</fullName>
    </submittedName>
</protein>
<dbReference type="GeneID" id="54467563"/>
<dbReference type="Proteomes" id="UP000504636">
    <property type="component" value="Unplaced"/>
</dbReference>
<feature type="region of interest" description="Disordered" evidence="1">
    <location>
        <begin position="26"/>
        <end position="67"/>
    </location>
</feature>
<gene>
    <name evidence="2 4" type="ORF">BDZ99DRAFT_539261</name>
</gene>
<accession>A0A6A6YCZ6</accession>
<organism evidence="2">
    <name type="scientific">Mytilinidion resinicola</name>
    <dbReference type="NCBI Taxonomy" id="574789"/>
    <lineage>
        <taxon>Eukaryota</taxon>
        <taxon>Fungi</taxon>
        <taxon>Dikarya</taxon>
        <taxon>Ascomycota</taxon>
        <taxon>Pezizomycotina</taxon>
        <taxon>Dothideomycetes</taxon>
        <taxon>Pleosporomycetidae</taxon>
        <taxon>Mytilinidiales</taxon>
        <taxon>Mytilinidiaceae</taxon>
        <taxon>Mytilinidion</taxon>
    </lineage>
</organism>
<keyword evidence="3" id="KW-1185">Reference proteome</keyword>
<reference evidence="4" key="2">
    <citation type="submission" date="2020-04" db="EMBL/GenBank/DDBJ databases">
        <authorList>
            <consortium name="NCBI Genome Project"/>
        </authorList>
    </citation>
    <scope>NUCLEOTIDE SEQUENCE</scope>
    <source>
        <strain evidence="4">CBS 304.34</strain>
    </source>
</reference>